<dbReference type="RefSeq" id="WP_092066315.1">
    <property type="nucleotide sequence ID" value="NZ_FNIN01000014.1"/>
</dbReference>
<keyword evidence="5" id="KW-0051">Antiviral defense</keyword>
<dbReference type="GO" id="GO:0051607">
    <property type="term" value="P:defense response to virus"/>
    <property type="evidence" value="ECO:0007669"/>
    <property type="project" value="UniProtKB-KW"/>
</dbReference>
<evidence type="ECO:0000259" key="7">
    <source>
        <dbReference type="Pfam" id="PF03787"/>
    </source>
</evidence>
<dbReference type="PANTHER" id="PTHR38007">
    <property type="entry name" value="CRISPR SYSTEM CMS PROTEIN CSM5"/>
    <property type="match status" value="1"/>
</dbReference>
<protein>
    <recommendedName>
        <fullName evidence="3">CRISPR system Cms protein Csm5</fullName>
    </recommendedName>
    <alternativeName>
        <fullName evidence="6">CRISPR type III A-associated protein Csm5</fullName>
    </alternativeName>
</protein>
<name>A0A1H0FV41_9BACT</name>
<evidence type="ECO:0000256" key="2">
    <source>
        <dbReference type="ARBA" id="ARBA00006680"/>
    </source>
</evidence>
<dbReference type="PANTHER" id="PTHR38007:SF1">
    <property type="entry name" value="CRISPR SYSTEM CMS PROTEIN CSM5"/>
    <property type="match status" value="1"/>
</dbReference>
<dbReference type="STRING" id="206665.SAMN04488516_11445"/>
<comment type="function">
    <text evidence="1">This subunit might be involved in maturation of a crRNA intermediate to its mature form.</text>
</comment>
<evidence type="ECO:0000313" key="8">
    <source>
        <dbReference type="EMBL" id="SDN98480.1"/>
    </source>
</evidence>
<dbReference type="OrthoDB" id="24360at2"/>
<evidence type="ECO:0000256" key="1">
    <source>
        <dbReference type="ARBA" id="ARBA00003088"/>
    </source>
</evidence>
<evidence type="ECO:0000313" key="9">
    <source>
        <dbReference type="Proteomes" id="UP000199602"/>
    </source>
</evidence>
<dbReference type="GO" id="GO:0003723">
    <property type="term" value="F:RNA binding"/>
    <property type="evidence" value="ECO:0007669"/>
    <property type="project" value="UniProtKB-KW"/>
</dbReference>
<proteinExistence type="inferred from homology"/>
<accession>A0A1H0FV41</accession>
<comment type="similarity">
    <text evidence="2">Belongs to the CRISPR-associated Csm5 family.</text>
</comment>
<feature type="domain" description="CRISPR type III-associated protein" evidence="7">
    <location>
        <begin position="12"/>
        <end position="247"/>
    </location>
</feature>
<dbReference type="InterPro" id="IPR005537">
    <property type="entry name" value="RAMP_III_fam"/>
</dbReference>
<sequence length="404" mass="46054">MKGEILNKRYRLKVLSPVHVGYGDVYEPTNFVVDAQKKELLVLNIDKFLLNLPGEELKQFSSICKLGTSYALVKLYQFMSNQLDFVKSHSEIIVRKIKLVSGFVEHFNKVKNLSKDKLNELNKFSINSLSYNPNNNLPIIPGSSIKGAIRTAILNYYQDRADKKVIKEAHYKKKSTVLEKQILKFKDATDDILKRIKVSDFVPIGEVKTKVVYAVNRKKDGRRASGPYQIFEIIEPGAEFEGSISIIKGLDNKAPIDLSFPKLEQIIESFFEGIFATEDKVIEKLGAKFPVPPLGLPIKIGRHSGAEALTVEKFRNIKINQGRKNKPVFLSHATTIWLASEYFKVEDNLSLVPFGRATLFSKEKDNQRKESIVQKSIQQEDIKNQKSVQQKIDVSILKHRFKVR</sequence>
<dbReference type="EMBL" id="FNIN01000014">
    <property type="protein sequence ID" value="SDN98480.1"/>
    <property type="molecule type" value="Genomic_DNA"/>
</dbReference>
<dbReference type="AlphaFoldDB" id="A0A1H0FV41"/>
<keyword evidence="4" id="KW-0694">RNA-binding</keyword>
<evidence type="ECO:0000256" key="6">
    <source>
        <dbReference type="ARBA" id="ARBA00031720"/>
    </source>
</evidence>
<reference evidence="8 9" key="1">
    <citation type="submission" date="2016-10" db="EMBL/GenBank/DDBJ databases">
        <authorList>
            <person name="de Groot N.N."/>
        </authorList>
    </citation>
    <scope>NUCLEOTIDE SEQUENCE [LARGE SCALE GENOMIC DNA]</scope>
    <source>
        <strain evidence="8 9">DSM 15269</strain>
    </source>
</reference>
<dbReference type="Proteomes" id="UP000199602">
    <property type="component" value="Unassembled WGS sequence"/>
</dbReference>
<gene>
    <name evidence="8" type="ORF">SAMN04488516_11445</name>
</gene>
<dbReference type="InterPro" id="IPR010173">
    <property type="entry name" value="CRISPR-assoc_Csm5"/>
</dbReference>
<evidence type="ECO:0000256" key="3">
    <source>
        <dbReference type="ARBA" id="ARBA00016113"/>
    </source>
</evidence>
<organism evidence="8 9">
    <name type="scientific">Desulfonauticus submarinus</name>
    <dbReference type="NCBI Taxonomy" id="206665"/>
    <lineage>
        <taxon>Bacteria</taxon>
        <taxon>Pseudomonadati</taxon>
        <taxon>Thermodesulfobacteriota</taxon>
        <taxon>Desulfovibrionia</taxon>
        <taxon>Desulfovibrionales</taxon>
        <taxon>Desulfonauticaceae</taxon>
        <taxon>Desulfonauticus</taxon>
    </lineage>
</organism>
<dbReference type="Pfam" id="PF03787">
    <property type="entry name" value="RAMPs"/>
    <property type="match status" value="1"/>
</dbReference>
<dbReference type="NCBIfam" id="TIGR01899">
    <property type="entry name" value="cas_TM1807_csm5"/>
    <property type="match status" value="1"/>
</dbReference>
<evidence type="ECO:0000256" key="5">
    <source>
        <dbReference type="ARBA" id="ARBA00023118"/>
    </source>
</evidence>
<evidence type="ECO:0000256" key="4">
    <source>
        <dbReference type="ARBA" id="ARBA00022884"/>
    </source>
</evidence>
<keyword evidence="9" id="KW-1185">Reference proteome</keyword>